<organism evidence="1">
    <name type="scientific">marine sediment metagenome</name>
    <dbReference type="NCBI Taxonomy" id="412755"/>
    <lineage>
        <taxon>unclassified sequences</taxon>
        <taxon>metagenomes</taxon>
        <taxon>ecological metagenomes</taxon>
    </lineage>
</organism>
<comment type="caution">
    <text evidence="1">The sequence shown here is derived from an EMBL/GenBank/DDBJ whole genome shotgun (WGS) entry which is preliminary data.</text>
</comment>
<evidence type="ECO:0000313" key="1">
    <source>
        <dbReference type="EMBL" id="GAI51698.1"/>
    </source>
</evidence>
<reference evidence="1" key="1">
    <citation type="journal article" date="2014" name="Front. Microbiol.">
        <title>High frequency of phylogenetically diverse reductive dehalogenase-homologous genes in deep subseafloor sedimentary metagenomes.</title>
        <authorList>
            <person name="Kawai M."/>
            <person name="Futagami T."/>
            <person name="Toyoda A."/>
            <person name="Takaki Y."/>
            <person name="Nishi S."/>
            <person name="Hori S."/>
            <person name="Arai W."/>
            <person name="Tsubouchi T."/>
            <person name="Morono Y."/>
            <person name="Uchiyama I."/>
            <person name="Ito T."/>
            <person name="Fujiyama A."/>
            <person name="Inagaki F."/>
            <person name="Takami H."/>
        </authorList>
    </citation>
    <scope>NUCLEOTIDE SEQUENCE</scope>
    <source>
        <strain evidence="1">Expedition CK06-06</strain>
    </source>
</reference>
<proteinExistence type="predicted"/>
<name>X1P770_9ZZZZ</name>
<dbReference type="AlphaFoldDB" id="X1P770"/>
<feature type="non-terminal residue" evidence="1">
    <location>
        <position position="1"/>
    </location>
</feature>
<accession>X1P770</accession>
<feature type="non-terminal residue" evidence="1">
    <location>
        <position position="197"/>
    </location>
</feature>
<protein>
    <submittedName>
        <fullName evidence="1">Uncharacterized protein</fullName>
    </submittedName>
</protein>
<sequence length="197" mass="21387">TIVTGEPTEGPTGEPGDMITGIKLREGAITKALPADDIVKNDFFSVLVDVINTSDIRDVFYLDCVITKPSGATTGRIGERQTLDQDQKHTYQIQPEGFGIAFRVDETGDWYVQCDLRTEDGIKATTGVMHLFTAGSEGATSDLQVYDLEAELPSAHPILSPLDTLEIGVTFKYTAVEDTVMQLWASLSIATGRDIEA</sequence>
<dbReference type="EMBL" id="BARV01038862">
    <property type="protein sequence ID" value="GAI51698.1"/>
    <property type="molecule type" value="Genomic_DNA"/>
</dbReference>
<gene>
    <name evidence="1" type="ORF">S06H3_59744</name>
</gene>